<feature type="non-terminal residue" evidence="1">
    <location>
        <position position="142"/>
    </location>
</feature>
<organism evidence="1 2">
    <name type="scientific">Heterobasidion irregulare (strain TC 32-1)</name>
    <dbReference type="NCBI Taxonomy" id="747525"/>
    <lineage>
        <taxon>Eukaryota</taxon>
        <taxon>Fungi</taxon>
        <taxon>Dikarya</taxon>
        <taxon>Basidiomycota</taxon>
        <taxon>Agaricomycotina</taxon>
        <taxon>Agaricomycetes</taxon>
        <taxon>Russulales</taxon>
        <taxon>Bondarzewiaceae</taxon>
        <taxon>Heterobasidion</taxon>
        <taxon>Heterobasidion annosum species complex</taxon>
    </lineage>
</organism>
<evidence type="ECO:0000313" key="1">
    <source>
        <dbReference type="EMBL" id="ETW76059.1"/>
    </source>
</evidence>
<keyword evidence="2" id="KW-1185">Reference proteome</keyword>
<name>W4JRG7_HETIT</name>
<dbReference type="GeneID" id="20673014"/>
<dbReference type="RefSeq" id="XP_009552282.1">
    <property type="nucleotide sequence ID" value="XM_009553987.1"/>
</dbReference>
<protein>
    <submittedName>
        <fullName evidence="1">Uncharacterized protein</fullName>
    </submittedName>
</protein>
<dbReference type="AlphaFoldDB" id="W4JRG7"/>
<dbReference type="KEGG" id="hir:HETIRDRAFT_412283"/>
<dbReference type="InParanoid" id="W4JRG7"/>
<reference evidence="1 2" key="1">
    <citation type="journal article" date="2012" name="New Phytol.">
        <title>Insight into trade-off between wood decay and parasitism from the genome of a fungal forest pathogen.</title>
        <authorList>
            <person name="Olson A."/>
            <person name="Aerts A."/>
            <person name="Asiegbu F."/>
            <person name="Belbahri L."/>
            <person name="Bouzid O."/>
            <person name="Broberg A."/>
            <person name="Canback B."/>
            <person name="Coutinho P.M."/>
            <person name="Cullen D."/>
            <person name="Dalman K."/>
            <person name="Deflorio G."/>
            <person name="van Diepen L.T."/>
            <person name="Dunand C."/>
            <person name="Duplessis S."/>
            <person name="Durling M."/>
            <person name="Gonthier P."/>
            <person name="Grimwood J."/>
            <person name="Fossdal C.G."/>
            <person name="Hansson D."/>
            <person name="Henrissat B."/>
            <person name="Hietala A."/>
            <person name="Himmelstrand K."/>
            <person name="Hoffmeister D."/>
            <person name="Hogberg N."/>
            <person name="James T.Y."/>
            <person name="Karlsson M."/>
            <person name="Kohler A."/>
            <person name="Kues U."/>
            <person name="Lee Y.H."/>
            <person name="Lin Y.C."/>
            <person name="Lind M."/>
            <person name="Lindquist E."/>
            <person name="Lombard V."/>
            <person name="Lucas S."/>
            <person name="Lunden K."/>
            <person name="Morin E."/>
            <person name="Murat C."/>
            <person name="Park J."/>
            <person name="Raffaello T."/>
            <person name="Rouze P."/>
            <person name="Salamov A."/>
            <person name="Schmutz J."/>
            <person name="Solheim H."/>
            <person name="Stahlberg J."/>
            <person name="Velez H."/>
            <person name="de Vries R.P."/>
            <person name="Wiebenga A."/>
            <person name="Woodward S."/>
            <person name="Yakovlev I."/>
            <person name="Garbelotto M."/>
            <person name="Martin F."/>
            <person name="Grigoriev I.V."/>
            <person name="Stenlid J."/>
        </authorList>
    </citation>
    <scope>NUCLEOTIDE SEQUENCE [LARGE SCALE GENOMIC DNA]</scope>
    <source>
        <strain evidence="1 2">TC 32-1</strain>
    </source>
</reference>
<proteinExistence type="predicted"/>
<gene>
    <name evidence="1" type="ORF">HETIRDRAFT_412283</name>
</gene>
<sequence length="142" mass="15688">MDSYAAYSMSANGANDHFRNILEPRGLGLHNVRSFSSRDIKNFAFIDPPRQIFVFFDNDKGVDVLLDMDPTSSTDGPGPVVCIRYKDLPNTAILNPPLFFFGESGSVGIAYADAIDGRYASLRMGQEALGWDKKDLLLHIVV</sequence>
<dbReference type="EMBL" id="KI925465">
    <property type="protein sequence ID" value="ETW76059.1"/>
    <property type="molecule type" value="Genomic_DNA"/>
</dbReference>
<dbReference type="Proteomes" id="UP000030671">
    <property type="component" value="Unassembled WGS sequence"/>
</dbReference>
<dbReference type="HOGENOM" id="CLU_1820390_0_0_1"/>
<accession>W4JRG7</accession>
<evidence type="ECO:0000313" key="2">
    <source>
        <dbReference type="Proteomes" id="UP000030671"/>
    </source>
</evidence>